<gene>
    <name evidence="1" type="ORF">CK820_G0034013</name>
</gene>
<accession>A0A2J8QCQ6</accession>
<evidence type="ECO:0000313" key="2">
    <source>
        <dbReference type="Proteomes" id="UP000236370"/>
    </source>
</evidence>
<dbReference type="AlphaFoldDB" id="A0A2J8QCQ6"/>
<dbReference type="Proteomes" id="UP000236370">
    <property type="component" value="Unassembled WGS sequence"/>
</dbReference>
<organism evidence="1 2">
    <name type="scientific">Pan troglodytes</name>
    <name type="common">Chimpanzee</name>
    <dbReference type="NCBI Taxonomy" id="9598"/>
    <lineage>
        <taxon>Eukaryota</taxon>
        <taxon>Metazoa</taxon>
        <taxon>Chordata</taxon>
        <taxon>Craniata</taxon>
        <taxon>Vertebrata</taxon>
        <taxon>Euteleostomi</taxon>
        <taxon>Mammalia</taxon>
        <taxon>Eutheria</taxon>
        <taxon>Euarchontoglires</taxon>
        <taxon>Primates</taxon>
        <taxon>Haplorrhini</taxon>
        <taxon>Catarrhini</taxon>
        <taxon>Hominidae</taxon>
        <taxon>Pan</taxon>
    </lineage>
</organism>
<reference evidence="1 2" key="1">
    <citation type="submission" date="2017-12" db="EMBL/GenBank/DDBJ databases">
        <title>High-resolution comparative analysis of great ape genomes.</title>
        <authorList>
            <person name="Pollen A."/>
            <person name="Hastie A."/>
            <person name="Hormozdiari F."/>
            <person name="Dougherty M."/>
            <person name="Liu R."/>
            <person name="Chaisson M."/>
            <person name="Hoppe E."/>
            <person name="Hill C."/>
            <person name="Pang A."/>
            <person name="Hillier L."/>
            <person name="Baker C."/>
            <person name="Armstrong J."/>
            <person name="Shendure J."/>
            <person name="Paten B."/>
            <person name="Wilson R."/>
            <person name="Chao H."/>
            <person name="Schneider V."/>
            <person name="Ventura M."/>
            <person name="Kronenberg Z."/>
            <person name="Murali S."/>
            <person name="Gordon D."/>
            <person name="Cantsilieris S."/>
            <person name="Munson K."/>
            <person name="Nelson B."/>
            <person name="Raja A."/>
            <person name="Underwood J."/>
            <person name="Diekhans M."/>
            <person name="Fiddes I."/>
            <person name="Haussler D."/>
            <person name="Eichler E."/>
        </authorList>
    </citation>
    <scope>NUCLEOTIDE SEQUENCE [LARGE SCALE GENOMIC DNA]</scope>
    <source>
        <strain evidence="1">Yerkes chimp pedigree #C0471</strain>
    </source>
</reference>
<evidence type="ECO:0000313" key="1">
    <source>
        <dbReference type="EMBL" id="PNI94053.1"/>
    </source>
</evidence>
<name>A0A2J8QCQ6_PANTR</name>
<sequence length="72" mass="7707">FSLLISYYGLVFDLQSLGRDIFLLQALFGAVDFLGRATTALLLSFLGRRTIQAGSQAMAGLAILANMLVPQG</sequence>
<comment type="caution">
    <text evidence="1">The sequence shown here is derived from an EMBL/GenBank/DDBJ whole genome shotgun (WGS) entry which is preliminary data.</text>
</comment>
<feature type="non-terminal residue" evidence="1">
    <location>
        <position position="1"/>
    </location>
</feature>
<dbReference type="EMBL" id="NBAG03000050">
    <property type="protein sequence ID" value="PNI94053.1"/>
    <property type="molecule type" value="Genomic_DNA"/>
</dbReference>
<proteinExistence type="predicted"/>
<protein>
    <submittedName>
        <fullName evidence="1">SLC22A11 isoform 3</fullName>
    </submittedName>
</protein>